<feature type="domain" description="ABC-2 type transporter transmembrane" evidence="8">
    <location>
        <begin position="502"/>
        <end position="690"/>
    </location>
</feature>
<feature type="compositionally biased region" description="Basic residues" evidence="6">
    <location>
        <begin position="301"/>
        <end position="313"/>
    </location>
</feature>
<feature type="region of interest" description="Disordered" evidence="6">
    <location>
        <begin position="265"/>
        <end position="331"/>
    </location>
</feature>
<feature type="transmembrane region" description="Helical" evidence="7">
    <location>
        <begin position="599"/>
        <end position="625"/>
    </location>
</feature>
<dbReference type="AlphaFoldDB" id="A0A2C6LIT2"/>
<feature type="compositionally biased region" description="Basic residues" evidence="6">
    <location>
        <begin position="374"/>
        <end position="383"/>
    </location>
</feature>
<evidence type="ECO:0000256" key="5">
    <source>
        <dbReference type="ARBA" id="ARBA00023136"/>
    </source>
</evidence>
<keyword evidence="10" id="KW-0067">ATP-binding</keyword>
<gene>
    <name evidence="10" type="ORF">CSUI_000030</name>
</gene>
<feature type="compositionally biased region" description="Basic and acidic residues" evidence="6">
    <location>
        <begin position="268"/>
        <end position="277"/>
    </location>
</feature>
<dbReference type="GO" id="GO:0140359">
    <property type="term" value="F:ABC-type transporter activity"/>
    <property type="evidence" value="ECO:0007669"/>
    <property type="project" value="InterPro"/>
</dbReference>
<dbReference type="SUPFAM" id="SSF52540">
    <property type="entry name" value="P-loop containing nucleoside triphosphate hydrolases"/>
    <property type="match status" value="1"/>
</dbReference>
<name>A0A2C6LIT2_9APIC</name>
<feature type="transmembrane region" description="Helical" evidence="7">
    <location>
        <begin position="631"/>
        <end position="655"/>
    </location>
</feature>
<feature type="domain" description="ABC transporter family G" evidence="9">
    <location>
        <begin position="20"/>
        <end position="76"/>
    </location>
</feature>
<dbReference type="GO" id="GO:0016020">
    <property type="term" value="C:membrane"/>
    <property type="evidence" value="ECO:0007669"/>
    <property type="project" value="UniProtKB-SubCell"/>
</dbReference>
<evidence type="ECO:0000259" key="9">
    <source>
        <dbReference type="Pfam" id="PF19055"/>
    </source>
</evidence>
<dbReference type="GeneID" id="94423476"/>
<comment type="caution">
    <text evidence="10">The sequence shown here is derived from an EMBL/GenBank/DDBJ whole genome shotgun (WGS) entry which is preliminary data.</text>
</comment>
<evidence type="ECO:0000313" key="11">
    <source>
        <dbReference type="Proteomes" id="UP000221165"/>
    </source>
</evidence>
<dbReference type="Pfam" id="PF01061">
    <property type="entry name" value="ABC2_membrane"/>
    <property type="match status" value="1"/>
</dbReference>
<reference evidence="10 11" key="1">
    <citation type="journal article" date="2017" name="Int. J. Parasitol.">
        <title>The genome of the protozoan parasite Cystoisospora suis and a reverse vaccinology approach to identify vaccine candidates.</title>
        <authorList>
            <person name="Palmieri N."/>
            <person name="Shrestha A."/>
            <person name="Ruttkowski B."/>
            <person name="Beck T."/>
            <person name="Vogl C."/>
            <person name="Tomley F."/>
            <person name="Blake D.P."/>
            <person name="Joachim A."/>
        </authorList>
    </citation>
    <scope>NUCLEOTIDE SEQUENCE [LARGE SCALE GENOMIC DNA]</scope>
    <source>
        <strain evidence="10 11">Wien I</strain>
    </source>
</reference>
<dbReference type="InterPro" id="IPR020592">
    <property type="entry name" value="Ribosomal_bS16_CS"/>
</dbReference>
<dbReference type="VEuPathDB" id="ToxoDB:CSUI_000030"/>
<dbReference type="RefSeq" id="XP_067927758.1">
    <property type="nucleotide sequence ID" value="XM_068060265.1"/>
</dbReference>
<evidence type="ECO:0000256" key="4">
    <source>
        <dbReference type="ARBA" id="ARBA00022989"/>
    </source>
</evidence>
<keyword evidence="4 7" id="KW-1133">Transmembrane helix</keyword>
<feature type="transmembrane region" description="Helical" evidence="7">
    <location>
        <begin position="556"/>
        <end position="578"/>
    </location>
</feature>
<feature type="region of interest" description="Disordered" evidence="6">
    <location>
        <begin position="367"/>
        <end position="403"/>
    </location>
</feature>
<keyword evidence="3 7" id="KW-0812">Transmembrane</keyword>
<dbReference type="InterPro" id="IPR043926">
    <property type="entry name" value="ABCG_dom"/>
</dbReference>
<dbReference type="InterPro" id="IPR027417">
    <property type="entry name" value="P-loop_NTPase"/>
</dbReference>
<feature type="non-terminal residue" evidence="10">
    <location>
        <position position="690"/>
    </location>
</feature>
<evidence type="ECO:0000313" key="10">
    <source>
        <dbReference type="EMBL" id="PHJ26113.1"/>
    </source>
</evidence>
<accession>A0A2C6LIT2</accession>
<dbReference type="GO" id="GO:0005524">
    <property type="term" value="F:ATP binding"/>
    <property type="evidence" value="ECO:0007669"/>
    <property type="project" value="UniProtKB-KW"/>
</dbReference>
<keyword evidence="5 7" id="KW-0472">Membrane</keyword>
<dbReference type="GO" id="GO:0006412">
    <property type="term" value="P:translation"/>
    <property type="evidence" value="ECO:0007669"/>
    <property type="project" value="InterPro"/>
</dbReference>
<feature type="transmembrane region" description="Helical" evidence="7">
    <location>
        <begin position="662"/>
        <end position="683"/>
    </location>
</feature>
<dbReference type="InterPro" id="IPR013525">
    <property type="entry name" value="ABC2_TM"/>
</dbReference>
<feature type="compositionally biased region" description="Low complexity" evidence="6">
    <location>
        <begin position="280"/>
        <end position="289"/>
    </location>
</feature>
<dbReference type="GO" id="GO:0003735">
    <property type="term" value="F:structural constituent of ribosome"/>
    <property type="evidence" value="ECO:0007669"/>
    <property type="project" value="InterPro"/>
</dbReference>
<dbReference type="OrthoDB" id="184675at2759"/>
<sequence>MKLLLRLARQGRRTIVCTIHQPRSQLFAMFDRLILMFEGRIVYQGPARRCVSYFARRGFHCPPQFNPADFILDLLTVTNISAGAPLACPQSDASLDAQSQLEAELEQIHHEEHRHERRGVAGLDGESGGVEGERNEALFCSEDLRGKVKAHSSSLSYDVRFEEGDNRAMKDDKKGKLKKEEMGSKRKTAWVPMIVLIPLSLPTILVESFLFSCLARLRTTDRISFPVPSDLEKSWPTTSIEGGRGGGGRGPLWLDLPYGDVRATGYSTDREGKHDEGLVSSSFSSPHSSLQGGGKGDPPRHVHPNSRHYHPHRGPGALEQRTGSGEDSDFARWDSASLGDWKGSGSGIEMRKAVSVLSVASSLAMSEGMVHHSKDPHRKKKRKAGEGDHEEDDDDEDTGGAWRPEGMGGAFLDAEEQGEIHRVFVAEKDVRALVDAYAQSENRREVKKEIELALDDVFGDKEAEGRGKKERRSSQLQLARMIGAGAGRLIPRRRGWTDWWREVWVLLQINFLNLFRNPMSSLVQLGLNIFLGIISGVIFFNIPGQGEKFESARNTFGILFFLSSQFTFSPLDSLVLFCEDRELFNRDTANGNYSASAYFVAKSLANIPFQHTPLTCLMIIAYWMYGLYSDVWRFLIFLAIGQLSVFASASLLACVSSGSPRIAVAQAVAPMVLLVFVLVGGFYTRSEDIP</sequence>
<evidence type="ECO:0000256" key="7">
    <source>
        <dbReference type="SAM" id="Phobius"/>
    </source>
</evidence>
<dbReference type="Gene3D" id="3.40.50.300">
    <property type="entry name" value="P-loop containing nucleotide triphosphate hydrolases"/>
    <property type="match status" value="1"/>
</dbReference>
<dbReference type="EMBL" id="MIGC01000018">
    <property type="protein sequence ID" value="PHJ26113.1"/>
    <property type="molecule type" value="Genomic_DNA"/>
</dbReference>
<feature type="transmembrane region" description="Helical" evidence="7">
    <location>
        <begin position="522"/>
        <end position="544"/>
    </location>
</feature>
<dbReference type="PANTHER" id="PTHR48041:SF91">
    <property type="entry name" value="ABC TRANSPORTER G FAMILY MEMBER 28"/>
    <property type="match status" value="1"/>
</dbReference>
<keyword evidence="2" id="KW-0813">Transport</keyword>
<protein>
    <submittedName>
        <fullName evidence="10">Atp-binding cassette g family transporter abcg107</fullName>
    </submittedName>
</protein>
<keyword evidence="11" id="KW-1185">Reference proteome</keyword>
<dbReference type="InterPro" id="IPR050352">
    <property type="entry name" value="ABCG_transporters"/>
</dbReference>
<dbReference type="Proteomes" id="UP000221165">
    <property type="component" value="Unassembled WGS sequence"/>
</dbReference>
<comment type="subcellular location">
    <subcellularLocation>
        <location evidence="1">Membrane</location>
        <topology evidence="1">Multi-pass membrane protein</topology>
    </subcellularLocation>
</comment>
<evidence type="ECO:0000256" key="6">
    <source>
        <dbReference type="SAM" id="MobiDB-lite"/>
    </source>
</evidence>
<dbReference type="Pfam" id="PF19055">
    <property type="entry name" value="ABC2_membrane_7"/>
    <property type="match status" value="1"/>
</dbReference>
<evidence type="ECO:0000256" key="2">
    <source>
        <dbReference type="ARBA" id="ARBA00022448"/>
    </source>
</evidence>
<keyword evidence="10" id="KW-0547">Nucleotide-binding</keyword>
<evidence type="ECO:0000256" key="3">
    <source>
        <dbReference type="ARBA" id="ARBA00022692"/>
    </source>
</evidence>
<dbReference type="PANTHER" id="PTHR48041">
    <property type="entry name" value="ABC TRANSPORTER G FAMILY MEMBER 28"/>
    <property type="match status" value="1"/>
</dbReference>
<feature type="compositionally biased region" description="Acidic residues" evidence="6">
    <location>
        <begin position="388"/>
        <end position="398"/>
    </location>
</feature>
<evidence type="ECO:0000256" key="1">
    <source>
        <dbReference type="ARBA" id="ARBA00004141"/>
    </source>
</evidence>
<dbReference type="PROSITE" id="PS00732">
    <property type="entry name" value="RIBOSOMAL_S16"/>
    <property type="match status" value="1"/>
</dbReference>
<evidence type="ECO:0000259" key="8">
    <source>
        <dbReference type="Pfam" id="PF01061"/>
    </source>
</evidence>
<feature type="region of interest" description="Disordered" evidence="6">
    <location>
        <begin position="228"/>
        <end position="251"/>
    </location>
</feature>
<dbReference type="GO" id="GO:0005840">
    <property type="term" value="C:ribosome"/>
    <property type="evidence" value="ECO:0007669"/>
    <property type="project" value="InterPro"/>
</dbReference>
<organism evidence="10 11">
    <name type="scientific">Cystoisospora suis</name>
    <dbReference type="NCBI Taxonomy" id="483139"/>
    <lineage>
        <taxon>Eukaryota</taxon>
        <taxon>Sar</taxon>
        <taxon>Alveolata</taxon>
        <taxon>Apicomplexa</taxon>
        <taxon>Conoidasida</taxon>
        <taxon>Coccidia</taxon>
        <taxon>Eucoccidiorida</taxon>
        <taxon>Eimeriorina</taxon>
        <taxon>Sarcocystidae</taxon>
        <taxon>Cystoisospora</taxon>
    </lineage>
</organism>
<proteinExistence type="predicted"/>